<organism evidence="2 3">
    <name type="scientific">Dipteronia sinensis</name>
    <dbReference type="NCBI Taxonomy" id="43782"/>
    <lineage>
        <taxon>Eukaryota</taxon>
        <taxon>Viridiplantae</taxon>
        <taxon>Streptophyta</taxon>
        <taxon>Embryophyta</taxon>
        <taxon>Tracheophyta</taxon>
        <taxon>Spermatophyta</taxon>
        <taxon>Magnoliopsida</taxon>
        <taxon>eudicotyledons</taxon>
        <taxon>Gunneridae</taxon>
        <taxon>Pentapetalae</taxon>
        <taxon>rosids</taxon>
        <taxon>malvids</taxon>
        <taxon>Sapindales</taxon>
        <taxon>Sapindaceae</taxon>
        <taxon>Hippocastanoideae</taxon>
        <taxon>Acereae</taxon>
        <taxon>Dipteronia</taxon>
    </lineage>
</organism>
<name>A0AAE0AJ34_9ROSI</name>
<comment type="caution">
    <text evidence="2">The sequence shown here is derived from an EMBL/GenBank/DDBJ whole genome shotgun (WGS) entry which is preliminary data.</text>
</comment>
<sequence>MIQRAMEKGMYHDFQHSTPSPTTKASASDCIKIREMLDLYSRSSGQRINYDKSAMCSSRDVQAAHGDHLASIIGVHRVKCHERYLCLPSFTGVSKNVLLMILKTCSGVKSEVGVESFYPWRGRRFLLNQCYSPYQLTL</sequence>
<evidence type="ECO:0000313" key="3">
    <source>
        <dbReference type="Proteomes" id="UP001281410"/>
    </source>
</evidence>
<evidence type="ECO:0000256" key="1">
    <source>
        <dbReference type="SAM" id="MobiDB-lite"/>
    </source>
</evidence>
<proteinExistence type="predicted"/>
<keyword evidence="3" id="KW-1185">Reference proteome</keyword>
<dbReference type="AlphaFoldDB" id="A0AAE0AJ34"/>
<reference evidence="2" key="1">
    <citation type="journal article" date="2023" name="Plant J.">
        <title>Genome sequences and population genomics provide insights into the demographic history, inbreeding, and mutation load of two 'living fossil' tree species of Dipteronia.</title>
        <authorList>
            <person name="Feng Y."/>
            <person name="Comes H.P."/>
            <person name="Chen J."/>
            <person name="Zhu S."/>
            <person name="Lu R."/>
            <person name="Zhang X."/>
            <person name="Li P."/>
            <person name="Qiu J."/>
            <person name="Olsen K.M."/>
            <person name="Qiu Y."/>
        </authorList>
    </citation>
    <scope>NUCLEOTIDE SEQUENCE</scope>
    <source>
        <strain evidence="2">NBL</strain>
    </source>
</reference>
<accession>A0AAE0AJ34</accession>
<dbReference type="EMBL" id="JANJYJ010000004">
    <property type="protein sequence ID" value="KAK3218911.1"/>
    <property type="molecule type" value="Genomic_DNA"/>
</dbReference>
<evidence type="ECO:0000313" key="2">
    <source>
        <dbReference type="EMBL" id="KAK3218911.1"/>
    </source>
</evidence>
<evidence type="ECO:0008006" key="4">
    <source>
        <dbReference type="Google" id="ProtNLM"/>
    </source>
</evidence>
<gene>
    <name evidence="2" type="ORF">Dsin_012881</name>
</gene>
<feature type="compositionally biased region" description="Basic and acidic residues" evidence="1">
    <location>
        <begin position="6"/>
        <end position="15"/>
    </location>
</feature>
<feature type="region of interest" description="Disordered" evidence="1">
    <location>
        <begin position="6"/>
        <end position="25"/>
    </location>
</feature>
<protein>
    <recommendedName>
        <fullName evidence="4">Reverse transcriptase</fullName>
    </recommendedName>
</protein>
<dbReference type="Proteomes" id="UP001281410">
    <property type="component" value="Unassembled WGS sequence"/>
</dbReference>